<evidence type="ECO:0000313" key="3">
    <source>
        <dbReference type="Proteomes" id="UP000202420"/>
    </source>
</evidence>
<dbReference type="KEGG" id="vg:5470276"/>
<protein>
    <submittedName>
        <fullName evidence="2">Uncharacterized protein z687R</fullName>
    </submittedName>
</protein>
<dbReference type="EMBL" id="EF101928">
    <property type="protein sequence ID" value="ABT16821.1"/>
    <property type="molecule type" value="Genomic_DNA"/>
</dbReference>
<gene>
    <name evidence="2" type="primary">z687R</name>
    <name evidence="2" type="ORF">ATCV1_z687R</name>
</gene>
<dbReference type="GeneID" id="5470276"/>
<keyword evidence="3" id="KW-1185">Reference proteome</keyword>
<sequence>MGDLLGPLLGQLCQHRHRTLFHGPVRRTKRQREEDISHEMRRSTRESLGGAVGERDAVGNEGGHLITIWEMRHGLETAFVDIPY</sequence>
<proteinExistence type="predicted"/>
<reference evidence="2 3" key="1">
    <citation type="submission" date="2006-09" db="EMBL/GenBank/DDBJ databases">
        <title>Sequence and annotation of the 288-kb ATCV-1 virus that infects an endosymbiotic Chlorella strain of the heliozoon Acanthocystis turfacea.</title>
        <authorList>
            <person name="Fitzgerald L.A."/>
            <person name="Graves M.V."/>
            <person name="Li X."/>
            <person name="Pfitzner A.J.P."/>
            <person name="Hartigan J."/>
            <person name="Van Etten J.L."/>
        </authorList>
    </citation>
    <scope>NUCLEOTIDE SEQUENCE [LARGE SCALE GENOMIC DNA]</scope>
    <source>
        <strain evidence="2 3">ATCV-1</strain>
    </source>
</reference>
<accession>A7K9U7</accession>
<feature type="compositionally biased region" description="Basic and acidic residues" evidence="1">
    <location>
        <begin position="31"/>
        <end position="45"/>
    </location>
</feature>
<evidence type="ECO:0000256" key="1">
    <source>
        <dbReference type="SAM" id="MobiDB-lite"/>
    </source>
</evidence>
<name>A7K9U7_9PHYC</name>
<evidence type="ECO:0000313" key="2">
    <source>
        <dbReference type="EMBL" id="ABT16821.1"/>
    </source>
</evidence>
<organism evidence="2 3">
    <name type="scientific">Chlorovirus heliozoae</name>
    <dbReference type="NCBI Taxonomy" id="322019"/>
    <lineage>
        <taxon>Viruses</taxon>
        <taxon>Varidnaviria</taxon>
        <taxon>Bamfordvirae</taxon>
        <taxon>Nucleocytoviricota</taxon>
        <taxon>Megaviricetes</taxon>
        <taxon>Algavirales</taxon>
        <taxon>Phycodnaviridae</taxon>
        <taxon>Chlorovirus</taxon>
    </lineage>
</organism>
<feature type="region of interest" description="Disordered" evidence="1">
    <location>
        <begin position="27"/>
        <end position="56"/>
    </location>
</feature>
<dbReference type="RefSeq" id="YP_001427168.1">
    <property type="nucleotide sequence ID" value="NC_008724.1"/>
</dbReference>
<dbReference type="Proteomes" id="UP000202420">
    <property type="component" value="Segment"/>
</dbReference>